<accession>A0AAW1XZR1</accession>
<proteinExistence type="predicted"/>
<dbReference type="EMBL" id="JBEDUW010000003">
    <property type="protein sequence ID" value="KAK9941400.1"/>
    <property type="molecule type" value="Genomic_DNA"/>
</dbReference>
<protein>
    <submittedName>
        <fullName evidence="1">Uncharacterized protein</fullName>
    </submittedName>
</protein>
<dbReference type="Proteomes" id="UP001457282">
    <property type="component" value="Unassembled WGS sequence"/>
</dbReference>
<keyword evidence="2" id="KW-1185">Reference proteome</keyword>
<dbReference type="AlphaFoldDB" id="A0AAW1XZR1"/>
<gene>
    <name evidence="1" type="ORF">M0R45_018003</name>
</gene>
<reference evidence="1 2" key="1">
    <citation type="journal article" date="2023" name="G3 (Bethesda)">
        <title>A chromosome-length genome assembly and annotation of blackberry (Rubus argutus, cv. 'Hillquist').</title>
        <authorList>
            <person name="Bruna T."/>
            <person name="Aryal R."/>
            <person name="Dudchenko O."/>
            <person name="Sargent D.J."/>
            <person name="Mead D."/>
            <person name="Buti M."/>
            <person name="Cavallini A."/>
            <person name="Hytonen T."/>
            <person name="Andres J."/>
            <person name="Pham M."/>
            <person name="Weisz D."/>
            <person name="Mascagni F."/>
            <person name="Usai G."/>
            <person name="Natali L."/>
            <person name="Bassil N."/>
            <person name="Fernandez G.E."/>
            <person name="Lomsadze A."/>
            <person name="Armour M."/>
            <person name="Olukolu B."/>
            <person name="Poorten T."/>
            <person name="Britton C."/>
            <person name="Davik J."/>
            <person name="Ashrafi H."/>
            <person name="Aiden E.L."/>
            <person name="Borodovsky M."/>
            <person name="Worthington M."/>
        </authorList>
    </citation>
    <scope>NUCLEOTIDE SEQUENCE [LARGE SCALE GENOMIC DNA]</scope>
    <source>
        <strain evidence="1">PI 553951</strain>
    </source>
</reference>
<name>A0AAW1XZR1_RUBAR</name>
<comment type="caution">
    <text evidence="1">The sequence shown here is derived from an EMBL/GenBank/DDBJ whole genome shotgun (WGS) entry which is preliminary data.</text>
</comment>
<evidence type="ECO:0000313" key="2">
    <source>
        <dbReference type="Proteomes" id="UP001457282"/>
    </source>
</evidence>
<evidence type="ECO:0000313" key="1">
    <source>
        <dbReference type="EMBL" id="KAK9941400.1"/>
    </source>
</evidence>
<organism evidence="1 2">
    <name type="scientific">Rubus argutus</name>
    <name type="common">Southern blackberry</name>
    <dbReference type="NCBI Taxonomy" id="59490"/>
    <lineage>
        <taxon>Eukaryota</taxon>
        <taxon>Viridiplantae</taxon>
        <taxon>Streptophyta</taxon>
        <taxon>Embryophyta</taxon>
        <taxon>Tracheophyta</taxon>
        <taxon>Spermatophyta</taxon>
        <taxon>Magnoliopsida</taxon>
        <taxon>eudicotyledons</taxon>
        <taxon>Gunneridae</taxon>
        <taxon>Pentapetalae</taxon>
        <taxon>rosids</taxon>
        <taxon>fabids</taxon>
        <taxon>Rosales</taxon>
        <taxon>Rosaceae</taxon>
        <taxon>Rosoideae</taxon>
        <taxon>Rosoideae incertae sedis</taxon>
        <taxon>Rubus</taxon>
    </lineage>
</organism>
<sequence>MLALASGRKPVLCLQSQMPLLLLNKYAGGQVDWRGKVDGAVKGSDGAVHVNDAFVQGNDAAVQGATSVRF</sequence>